<feature type="domain" description="Ribosomal protein L9" evidence="8">
    <location>
        <begin position="14"/>
        <end position="41"/>
    </location>
</feature>
<dbReference type="InterPro" id="IPR020594">
    <property type="entry name" value="Ribosomal_bL9_bac/chp"/>
</dbReference>
<dbReference type="SUPFAM" id="SSF55653">
    <property type="entry name" value="Ribosomal protein L9 C-domain"/>
    <property type="match status" value="1"/>
</dbReference>
<evidence type="ECO:0000256" key="5">
    <source>
        <dbReference type="ARBA" id="ARBA00023274"/>
    </source>
</evidence>
<evidence type="ECO:0000259" key="8">
    <source>
        <dbReference type="PROSITE" id="PS00651"/>
    </source>
</evidence>
<proteinExistence type="inferred from homology"/>
<dbReference type="Proteomes" id="UP000481339">
    <property type="component" value="Unassembled WGS sequence"/>
</dbReference>
<dbReference type="InterPro" id="IPR036791">
    <property type="entry name" value="Ribosomal_bL9_C_sf"/>
</dbReference>
<dbReference type="NCBIfam" id="TIGR00158">
    <property type="entry name" value="L9"/>
    <property type="match status" value="1"/>
</dbReference>
<dbReference type="Gene3D" id="3.10.430.100">
    <property type="entry name" value="Ribosomal protein L9, C-terminal domain"/>
    <property type="match status" value="1"/>
</dbReference>
<evidence type="ECO:0000256" key="7">
    <source>
        <dbReference type="HAMAP-Rule" id="MF_00503"/>
    </source>
</evidence>
<accession>A0A7C8BQY1</accession>
<dbReference type="Gene3D" id="3.40.5.10">
    <property type="entry name" value="Ribosomal protein L9, N-terminal domain"/>
    <property type="match status" value="1"/>
</dbReference>
<keyword evidence="4 7" id="KW-0689">Ribosomal protein</keyword>
<comment type="function">
    <text evidence="7">Binds to the 23S rRNA.</text>
</comment>
<keyword evidence="5 7" id="KW-0687">Ribonucleoprotein</keyword>
<dbReference type="PANTHER" id="PTHR21368">
    <property type="entry name" value="50S RIBOSOMAL PROTEIN L9"/>
    <property type="match status" value="1"/>
</dbReference>
<dbReference type="InterPro" id="IPR020070">
    <property type="entry name" value="Ribosomal_bL9_N"/>
</dbReference>
<comment type="similarity">
    <text evidence="1 7">Belongs to the bacterial ribosomal protein bL9 family.</text>
</comment>
<reference evidence="9 10" key="1">
    <citation type="submission" date="2019-09" db="EMBL/GenBank/DDBJ databases">
        <title>Phylogeny of genus Pseudoclavibacter and closely related genus.</title>
        <authorList>
            <person name="Li Y."/>
        </authorList>
    </citation>
    <scope>NUCLEOTIDE SEQUENCE [LARGE SCALE GENOMIC DNA]</scope>
    <source>
        <strain evidence="9 10">JCM 16921</strain>
    </source>
</reference>
<dbReference type="RefSeq" id="WP_158035486.1">
    <property type="nucleotide sequence ID" value="NZ_BAAAZV010000018.1"/>
</dbReference>
<comment type="caution">
    <text evidence="9">The sequence shown here is derived from an EMBL/GenBank/DDBJ whole genome shotgun (WGS) entry which is preliminary data.</text>
</comment>
<evidence type="ECO:0000256" key="1">
    <source>
        <dbReference type="ARBA" id="ARBA00010605"/>
    </source>
</evidence>
<keyword evidence="10" id="KW-1185">Reference proteome</keyword>
<dbReference type="FunFam" id="3.40.5.10:FF:000003">
    <property type="entry name" value="50S ribosomal protein L9"/>
    <property type="match status" value="1"/>
</dbReference>
<evidence type="ECO:0000313" key="10">
    <source>
        <dbReference type="Proteomes" id="UP000481339"/>
    </source>
</evidence>
<sequence>MSKLILTQEVDGLGTAGDIVDVKAGYARNYLLPHGYAVAWTAGGARQVEQLRQARAARELATIEEARDLKLRIENVRVRLEAKAGREGRLFGAVKAADIAEAIEAAGIGNVDRKRIVIADPIKTTGDHRAQLKLHPEVVAEISMQVVAKK</sequence>
<dbReference type="SUPFAM" id="SSF55658">
    <property type="entry name" value="L9 N-domain-like"/>
    <property type="match status" value="1"/>
</dbReference>
<evidence type="ECO:0000256" key="2">
    <source>
        <dbReference type="ARBA" id="ARBA00022730"/>
    </source>
</evidence>
<dbReference type="GO" id="GO:0006412">
    <property type="term" value="P:translation"/>
    <property type="evidence" value="ECO:0007669"/>
    <property type="project" value="UniProtKB-UniRule"/>
</dbReference>
<dbReference type="GO" id="GO:0003735">
    <property type="term" value="F:structural constituent of ribosome"/>
    <property type="evidence" value="ECO:0007669"/>
    <property type="project" value="InterPro"/>
</dbReference>
<dbReference type="PROSITE" id="PS00651">
    <property type="entry name" value="RIBOSOMAL_L9"/>
    <property type="match status" value="1"/>
</dbReference>
<evidence type="ECO:0000256" key="3">
    <source>
        <dbReference type="ARBA" id="ARBA00022884"/>
    </source>
</evidence>
<dbReference type="HAMAP" id="MF_00503">
    <property type="entry name" value="Ribosomal_bL9"/>
    <property type="match status" value="1"/>
</dbReference>
<dbReference type="InterPro" id="IPR020069">
    <property type="entry name" value="Ribosomal_bL9_C"/>
</dbReference>
<dbReference type="GO" id="GO:1990904">
    <property type="term" value="C:ribonucleoprotein complex"/>
    <property type="evidence" value="ECO:0007669"/>
    <property type="project" value="UniProtKB-KW"/>
</dbReference>
<gene>
    <name evidence="7" type="primary">rplI</name>
    <name evidence="9" type="ORF">F8O02_01710</name>
</gene>
<evidence type="ECO:0000313" key="9">
    <source>
        <dbReference type="EMBL" id="KAB1633669.1"/>
    </source>
</evidence>
<dbReference type="InterPro" id="IPR009027">
    <property type="entry name" value="Ribosomal_bL9/RNase_H1_N"/>
</dbReference>
<protein>
    <recommendedName>
        <fullName evidence="6 7">Large ribosomal subunit protein bL9</fullName>
    </recommendedName>
</protein>
<dbReference type="Pfam" id="PF01281">
    <property type="entry name" value="Ribosomal_L9_N"/>
    <property type="match status" value="1"/>
</dbReference>
<keyword evidence="2 7" id="KW-0699">rRNA-binding</keyword>
<dbReference type="OrthoDB" id="9788336at2"/>
<keyword evidence="3 7" id="KW-0694">RNA-binding</keyword>
<dbReference type="AlphaFoldDB" id="A0A7C8BQY1"/>
<organism evidence="9 10">
    <name type="scientific">Pseudoclavibacter caeni</name>
    <dbReference type="NCBI Taxonomy" id="908846"/>
    <lineage>
        <taxon>Bacteria</taxon>
        <taxon>Bacillati</taxon>
        <taxon>Actinomycetota</taxon>
        <taxon>Actinomycetes</taxon>
        <taxon>Micrococcales</taxon>
        <taxon>Microbacteriaceae</taxon>
        <taxon>Pseudoclavibacter</taxon>
    </lineage>
</organism>
<dbReference type="Pfam" id="PF03948">
    <property type="entry name" value="Ribosomal_L9_C"/>
    <property type="match status" value="1"/>
</dbReference>
<evidence type="ECO:0000256" key="4">
    <source>
        <dbReference type="ARBA" id="ARBA00022980"/>
    </source>
</evidence>
<dbReference type="EMBL" id="WBKA01000001">
    <property type="protein sequence ID" value="KAB1633669.1"/>
    <property type="molecule type" value="Genomic_DNA"/>
</dbReference>
<name>A0A7C8BQY1_9MICO</name>
<evidence type="ECO:0000256" key="6">
    <source>
        <dbReference type="ARBA" id="ARBA00035292"/>
    </source>
</evidence>
<dbReference type="GO" id="GO:0019843">
    <property type="term" value="F:rRNA binding"/>
    <property type="evidence" value="ECO:0007669"/>
    <property type="project" value="UniProtKB-UniRule"/>
</dbReference>
<dbReference type="GO" id="GO:0005840">
    <property type="term" value="C:ribosome"/>
    <property type="evidence" value="ECO:0007669"/>
    <property type="project" value="UniProtKB-KW"/>
</dbReference>
<dbReference type="InterPro" id="IPR036935">
    <property type="entry name" value="Ribosomal_bL9_N_sf"/>
</dbReference>
<dbReference type="InterPro" id="IPR000244">
    <property type="entry name" value="Ribosomal_bL9"/>
</dbReference>